<comment type="caution">
    <text evidence="2">The sequence shown here is derived from an EMBL/GenBank/DDBJ whole genome shotgun (WGS) entry which is preliminary data.</text>
</comment>
<sequence length="423" mass="47717">MAHRHQRSQSSSSLSTNELCFKLKRLASRHEQMKIAYHELKSQINSGLLEAEGVFASLAIPLIKLVGLKTKEMAEEGRFTTIIINNHSPQGSRRNGVELESSDATTGREQGYQIGKLEEESYATRATIAGKELMDKQQTNLLQLVRLLRQIEFQVNSRQDDILGTLDSHRISLNKFFQKSVSYISALHSQNRDIFLITLRLLREIFNNVNAILSSVEGGVEHLIQGLAEKMCIPMVEYVKGLKDDMRNGTCVRLLAMVEEMERMIRKGALELEEARKKIRVAEEGKTEAICKLKTIEERVRRMNEHLSLDETGLRGPPTSHMLLGMEEEKAKDDKLLWKLTKRKRKHEAPASPMGPDGLLRFDTSNGHYKSAGVRLSFNHKQITKGCTRALGPQTPCLNTWIPLGSSPSQAIKPPTSCKRIIP</sequence>
<dbReference type="OrthoDB" id="1925512at2759"/>
<keyword evidence="3" id="KW-1185">Reference proteome</keyword>
<accession>A0A2C9UIX3</accession>
<dbReference type="AlphaFoldDB" id="A0A2C9UIX3"/>
<dbReference type="Proteomes" id="UP000091857">
    <property type="component" value="Chromosome 14"/>
</dbReference>
<proteinExistence type="predicted"/>
<feature type="region of interest" description="Disordered" evidence="1">
    <location>
        <begin position="85"/>
        <end position="105"/>
    </location>
</feature>
<dbReference type="STRING" id="3983.A0A2C9UIX3"/>
<dbReference type="EMBL" id="CM004400">
    <property type="protein sequence ID" value="OAY30604.1"/>
    <property type="molecule type" value="Genomic_DNA"/>
</dbReference>
<protein>
    <submittedName>
        <fullName evidence="2">Uncharacterized protein</fullName>
    </submittedName>
</protein>
<name>A0A2C9UIX3_MANES</name>
<organism evidence="2 3">
    <name type="scientific">Manihot esculenta</name>
    <name type="common">Cassava</name>
    <name type="synonym">Jatropha manihot</name>
    <dbReference type="NCBI Taxonomy" id="3983"/>
    <lineage>
        <taxon>Eukaryota</taxon>
        <taxon>Viridiplantae</taxon>
        <taxon>Streptophyta</taxon>
        <taxon>Embryophyta</taxon>
        <taxon>Tracheophyta</taxon>
        <taxon>Spermatophyta</taxon>
        <taxon>Magnoliopsida</taxon>
        <taxon>eudicotyledons</taxon>
        <taxon>Gunneridae</taxon>
        <taxon>Pentapetalae</taxon>
        <taxon>rosids</taxon>
        <taxon>fabids</taxon>
        <taxon>Malpighiales</taxon>
        <taxon>Euphorbiaceae</taxon>
        <taxon>Crotonoideae</taxon>
        <taxon>Manihoteae</taxon>
        <taxon>Manihot</taxon>
    </lineage>
</organism>
<evidence type="ECO:0000313" key="2">
    <source>
        <dbReference type="EMBL" id="OAY30604.1"/>
    </source>
</evidence>
<evidence type="ECO:0000313" key="3">
    <source>
        <dbReference type="Proteomes" id="UP000091857"/>
    </source>
</evidence>
<dbReference type="OMA" id="VNSHRED"/>
<evidence type="ECO:0000256" key="1">
    <source>
        <dbReference type="SAM" id="MobiDB-lite"/>
    </source>
</evidence>
<gene>
    <name evidence="2" type="ORF">MANES_14G044300v8</name>
</gene>
<dbReference type="Gramene" id="Manes.14G044300.1.v8.1">
    <property type="protein sequence ID" value="Manes.14G044300.1.v8.1.CDS"/>
    <property type="gene ID" value="Manes.14G044300.v8.1"/>
</dbReference>
<reference evidence="3" key="1">
    <citation type="journal article" date="2016" name="Nat. Biotechnol.">
        <title>Sequencing wild and cultivated cassava and related species reveals extensive interspecific hybridization and genetic diversity.</title>
        <authorList>
            <person name="Bredeson J.V."/>
            <person name="Lyons J.B."/>
            <person name="Prochnik S.E."/>
            <person name="Wu G.A."/>
            <person name="Ha C.M."/>
            <person name="Edsinger-Gonzales E."/>
            <person name="Grimwood J."/>
            <person name="Schmutz J."/>
            <person name="Rabbi I.Y."/>
            <person name="Egesi C."/>
            <person name="Nauluvula P."/>
            <person name="Lebot V."/>
            <person name="Ndunguru J."/>
            <person name="Mkamilo G."/>
            <person name="Bart R.S."/>
            <person name="Setter T.L."/>
            <person name="Gleadow R.M."/>
            <person name="Kulakow P."/>
            <person name="Ferguson M.E."/>
            <person name="Rounsley S."/>
            <person name="Rokhsar D.S."/>
        </authorList>
    </citation>
    <scope>NUCLEOTIDE SEQUENCE [LARGE SCALE GENOMIC DNA]</scope>
    <source>
        <strain evidence="3">cv. AM560-2</strain>
    </source>
</reference>